<dbReference type="EC" id="2.7.13.3" evidence="2"/>
<proteinExistence type="predicted"/>
<evidence type="ECO:0000256" key="9">
    <source>
        <dbReference type="ARBA" id="ARBA00022679"/>
    </source>
</evidence>
<dbReference type="SMART" id="SM00091">
    <property type="entry name" value="PAS"/>
    <property type="match status" value="2"/>
</dbReference>
<dbReference type="Gene3D" id="3.30.565.10">
    <property type="entry name" value="Histidine kinase-like ATPase, C-terminal domain"/>
    <property type="match status" value="1"/>
</dbReference>
<dbReference type="InterPro" id="IPR013655">
    <property type="entry name" value="PAS_fold_3"/>
</dbReference>
<evidence type="ECO:0000256" key="2">
    <source>
        <dbReference type="ARBA" id="ARBA00012438"/>
    </source>
</evidence>
<comment type="catalytic activity">
    <reaction evidence="1">
        <text>ATP + protein L-histidine = ADP + protein N-phospho-L-histidine.</text>
        <dbReference type="EC" id="2.7.13.3"/>
    </reaction>
</comment>
<evidence type="ECO:0000256" key="14">
    <source>
        <dbReference type="ARBA" id="ARBA00022991"/>
    </source>
</evidence>
<dbReference type="CDD" id="cd00130">
    <property type="entry name" value="PAS"/>
    <property type="match status" value="2"/>
</dbReference>
<name>A0ABY3RE44_9BRAD</name>
<reference evidence="20" key="1">
    <citation type="journal article" date="2024" name="Antonie Van Leeuwenhoek">
        <title>Bradyrhizobium ontarionense sp. nov., a novel bacterial symbiont isolated from Aeschynomene indica (Indian jointvetch), harbours photosynthesis, nitrogen fixation and nitrous oxide (N2O) reductase genes.</title>
        <authorList>
            <person name="Bromfield E.S.P."/>
            <person name="Cloutier S."/>
        </authorList>
    </citation>
    <scope>NUCLEOTIDE SEQUENCE</scope>
    <source>
        <strain evidence="20">A19</strain>
    </source>
</reference>
<dbReference type="PANTHER" id="PTHR41523">
    <property type="entry name" value="TWO-COMPONENT SYSTEM SENSOR PROTEIN"/>
    <property type="match status" value="1"/>
</dbReference>
<evidence type="ECO:0000256" key="5">
    <source>
        <dbReference type="ARBA" id="ARBA00022553"/>
    </source>
</evidence>
<keyword evidence="11" id="KW-0547">Nucleotide-binding</keyword>
<keyword evidence="5" id="KW-0597">Phosphoprotein</keyword>
<keyword evidence="10" id="KW-0677">Repeat</keyword>
<dbReference type="NCBIfam" id="TIGR00229">
    <property type="entry name" value="sensory_box"/>
    <property type="match status" value="2"/>
</dbReference>
<evidence type="ECO:0000313" key="20">
    <source>
        <dbReference type="EMBL" id="UFZ05372.1"/>
    </source>
</evidence>
<keyword evidence="15" id="KW-0843">Virulence</keyword>
<dbReference type="InterPro" id="IPR000014">
    <property type="entry name" value="PAS"/>
</dbReference>
<dbReference type="InterPro" id="IPR011102">
    <property type="entry name" value="Sig_transdc_His_kinase_HWE"/>
</dbReference>
<evidence type="ECO:0000256" key="13">
    <source>
        <dbReference type="ARBA" id="ARBA00022840"/>
    </source>
</evidence>
<dbReference type="PANTHER" id="PTHR41523:SF8">
    <property type="entry name" value="ETHYLENE RESPONSE SENSOR PROTEIN"/>
    <property type="match status" value="1"/>
</dbReference>
<keyword evidence="6" id="KW-0716">Sensory transduction</keyword>
<evidence type="ECO:0000256" key="7">
    <source>
        <dbReference type="ARBA" id="ARBA00022630"/>
    </source>
</evidence>
<evidence type="ECO:0000256" key="6">
    <source>
        <dbReference type="ARBA" id="ARBA00022606"/>
    </source>
</evidence>
<keyword evidence="9" id="KW-0808">Transferase</keyword>
<dbReference type="EMBL" id="CP088156">
    <property type="protein sequence ID" value="UFZ05372.1"/>
    <property type="molecule type" value="Genomic_DNA"/>
</dbReference>
<organism evidence="20 21">
    <name type="scientific">Bradyrhizobium ontarionense</name>
    <dbReference type="NCBI Taxonomy" id="2898149"/>
    <lineage>
        <taxon>Bacteria</taxon>
        <taxon>Pseudomonadati</taxon>
        <taxon>Pseudomonadota</taxon>
        <taxon>Alphaproteobacteria</taxon>
        <taxon>Hyphomicrobiales</taxon>
        <taxon>Nitrobacteraceae</taxon>
        <taxon>Bradyrhizobium</taxon>
    </lineage>
</organism>
<evidence type="ECO:0000256" key="15">
    <source>
        <dbReference type="ARBA" id="ARBA00023026"/>
    </source>
</evidence>
<dbReference type="PROSITE" id="PS50112">
    <property type="entry name" value="PAS"/>
    <property type="match status" value="2"/>
</dbReference>
<sequence length="696" mass="77354">MIEQPSEDSGSFELEIVLRLGVMPNLFRSPPAAPETTRQLWQFARCAYLDAPLPPLFKERLAVHLSRLCLQPYCLARHFGFLVGLGRPGGDPACRPETIDEARRLLSRPVAETARVAAALTRLEAVRRPLDIPEPGSEDEADLLDAAAALFMQAAAAGRSRLAIRNAFGDTSFEHLTAFLAYLRMAHFWADAHPDLEVDDDVLALAQSDSDLAAGLSCDGLSCDDIRHPRPPAPAQSRSDRSEPGEHRLRRMLEIDSVGVLFFDYAAGTLIDANDAFLAMTGYSREEINNGELTWQSLTPPEWVGSSAAQIDMLRRTGRIGPYEKQYFRKNGERAWMMFAGRDIGDGTLVELAMNIDDRKRTEAALRESETRFRQFGEASSDVLCIRDASSLQWEYLSPAFETIYGVPRAAVLLGDHLAHWTELILPEDRPHVLEDLARAGRGERVSCDFRIERQPDGGLRWLRIRSFPVLGDSGHVQRIGGITQDITALISAAEHEKFLLSELQHRVRNMLAVIRSIVRRTGDSSTSVEDFASHLEGRITALARIQAAVTRNPLAGFDLAELIADELRAGAAREDRQFSLSGPALRIKAKTAESLGLAMHELATNALKYGALTVPRGFIKIEWRLDDSEASTWLVIDWTETGMSGRPLTSQRQGFGTVLLEQMLPYDVGARVTRRFEPSGLRCEIWLPADDILPR</sequence>
<keyword evidence="14" id="KW-0157">Chromophore</keyword>
<evidence type="ECO:0000256" key="3">
    <source>
        <dbReference type="ARBA" id="ARBA00021740"/>
    </source>
</evidence>
<keyword evidence="8" id="KW-0288">FMN</keyword>
<dbReference type="Pfam" id="PF13426">
    <property type="entry name" value="PAS_9"/>
    <property type="match status" value="1"/>
</dbReference>
<keyword evidence="4" id="KW-0600">Photoreceptor protein</keyword>
<dbReference type="InterPro" id="IPR035965">
    <property type="entry name" value="PAS-like_dom_sf"/>
</dbReference>
<dbReference type="RefSeq" id="WP_231323397.1">
    <property type="nucleotide sequence ID" value="NZ_CP088156.1"/>
</dbReference>
<evidence type="ECO:0000313" key="21">
    <source>
        <dbReference type="Proteomes" id="UP001431010"/>
    </source>
</evidence>
<dbReference type="Gene3D" id="3.30.450.20">
    <property type="entry name" value="PAS domain"/>
    <property type="match status" value="2"/>
</dbReference>
<keyword evidence="21" id="KW-1185">Reference proteome</keyword>
<evidence type="ECO:0000256" key="16">
    <source>
        <dbReference type="ARBA" id="ARBA00023170"/>
    </source>
</evidence>
<dbReference type="Gene3D" id="1.20.1290.10">
    <property type="entry name" value="AhpD-like"/>
    <property type="match status" value="1"/>
</dbReference>
<dbReference type="SUPFAM" id="SSF55785">
    <property type="entry name" value="PYP-like sensor domain (PAS domain)"/>
    <property type="match status" value="2"/>
</dbReference>
<dbReference type="SUPFAM" id="SSF69118">
    <property type="entry name" value="AhpD-like"/>
    <property type="match status" value="1"/>
</dbReference>
<dbReference type="InterPro" id="IPR029032">
    <property type="entry name" value="AhpD-like"/>
</dbReference>
<evidence type="ECO:0000259" key="18">
    <source>
        <dbReference type="PROSITE" id="PS50112"/>
    </source>
</evidence>
<dbReference type="InterPro" id="IPR036890">
    <property type="entry name" value="HATPase_C_sf"/>
</dbReference>
<keyword evidence="12" id="KW-0418">Kinase</keyword>
<dbReference type="Pfam" id="PF08447">
    <property type="entry name" value="PAS_3"/>
    <property type="match status" value="1"/>
</dbReference>
<evidence type="ECO:0000256" key="8">
    <source>
        <dbReference type="ARBA" id="ARBA00022643"/>
    </source>
</evidence>
<protein>
    <recommendedName>
        <fullName evidence="3">Blue-light-activated histidine kinase</fullName>
        <ecNumber evidence="2">2.7.13.3</ecNumber>
    </recommendedName>
</protein>
<accession>A0ABY3RE44</accession>
<keyword evidence="7" id="KW-0285">Flavoprotein</keyword>
<feature type="domain" description="PAS" evidence="18">
    <location>
        <begin position="369"/>
        <end position="444"/>
    </location>
</feature>
<feature type="domain" description="PAS" evidence="18">
    <location>
        <begin position="245"/>
        <end position="288"/>
    </location>
</feature>
<dbReference type="PROSITE" id="PS50113">
    <property type="entry name" value="PAC"/>
    <property type="match status" value="1"/>
</dbReference>
<evidence type="ECO:0000256" key="1">
    <source>
        <dbReference type="ARBA" id="ARBA00000085"/>
    </source>
</evidence>
<evidence type="ECO:0000256" key="11">
    <source>
        <dbReference type="ARBA" id="ARBA00022741"/>
    </source>
</evidence>
<evidence type="ECO:0000256" key="17">
    <source>
        <dbReference type="SAM" id="MobiDB-lite"/>
    </source>
</evidence>
<feature type="domain" description="PAC" evidence="19">
    <location>
        <begin position="446"/>
        <end position="499"/>
    </location>
</feature>
<dbReference type="InterPro" id="IPR001610">
    <property type="entry name" value="PAC"/>
</dbReference>
<evidence type="ECO:0000256" key="10">
    <source>
        <dbReference type="ARBA" id="ARBA00022737"/>
    </source>
</evidence>
<dbReference type="SMART" id="SM00911">
    <property type="entry name" value="HWE_HK"/>
    <property type="match status" value="1"/>
</dbReference>
<dbReference type="InterPro" id="IPR000700">
    <property type="entry name" value="PAS-assoc_C"/>
</dbReference>
<evidence type="ECO:0000256" key="12">
    <source>
        <dbReference type="ARBA" id="ARBA00022777"/>
    </source>
</evidence>
<keyword evidence="16" id="KW-0675">Receptor</keyword>
<evidence type="ECO:0000259" key="19">
    <source>
        <dbReference type="PROSITE" id="PS50113"/>
    </source>
</evidence>
<dbReference type="SMART" id="SM00086">
    <property type="entry name" value="PAC"/>
    <property type="match status" value="2"/>
</dbReference>
<gene>
    <name evidence="20" type="ORF">LQG66_03355</name>
</gene>
<evidence type="ECO:0000256" key="4">
    <source>
        <dbReference type="ARBA" id="ARBA00022543"/>
    </source>
</evidence>
<dbReference type="Proteomes" id="UP001431010">
    <property type="component" value="Chromosome"/>
</dbReference>
<feature type="region of interest" description="Disordered" evidence="17">
    <location>
        <begin position="225"/>
        <end position="246"/>
    </location>
</feature>
<dbReference type="Pfam" id="PF07536">
    <property type="entry name" value="HWE_HK"/>
    <property type="match status" value="1"/>
</dbReference>
<keyword evidence="13" id="KW-0067">ATP-binding</keyword>